<proteinExistence type="predicted"/>
<accession>C1DM86</accession>
<feature type="domain" description="Type VI secretion system component TssM1 N-terminal" evidence="2">
    <location>
        <begin position="116"/>
        <end position="353"/>
    </location>
</feature>
<reference evidence="3 4" key="1">
    <citation type="journal article" date="2009" name="J. Bacteriol.">
        <title>Genome sequence of Azotobacter vinelandii, an obligate aerobe specialized to support diverse anaerobic metabolic processes.</title>
        <authorList>
            <person name="Setubal J.C."/>
            <person name="dos Santos P."/>
            <person name="Goldman B.S."/>
            <person name="Ertesvag H."/>
            <person name="Espin G."/>
            <person name="Rubio L.M."/>
            <person name="Valla S."/>
            <person name="Almeida N.F."/>
            <person name="Balasubramanian D."/>
            <person name="Cromes L."/>
            <person name="Curatti L."/>
            <person name="Du Z."/>
            <person name="Godsy E."/>
            <person name="Goodner B."/>
            <person name="Hellner-Burris K."/>
            <person name="Hernandez J.A."/>
            <person name="Houmiel K."/>
            <person name="Imperial J."/>
            <person name="Kennedy C."/>
            <person name="Larson T.J."/>
            <person name="Latreille P."/>
            <person name="Ligon L.S."/>
            <person name="Lu J."/>
            <person name="Maerk M."/>
            <person name="Miller N.M."/>
            <person name="Norton S."/>
            <person name="O'Carroll I.P."/>
            <person name="Paulsen I."/>
            <person name="Raulfs E.C."/>
            <person name="Roemer R."/>
            <person name="Rosser J."/>
            <person name="Segura D."/>
            <person name="Slater S."/>
            <person name="Stricklin S.L."/>
            <person name="Studholme D.J."/>
            <person name="Sun J."/>
            <person name="Viana C.J."/>
            <person name="Wallin E."/>
            <person name="Wang B."/>
            <person name="Wheeler C."/>
            <person name="Zhu H."/>
            <person name="Dean D.R."/>
            <person name="Dixon R."/>
            <person name="Wood D."/>
        </authorList>
    </citation>
    <scope>NUCLEOTIDE SEQUENCE [LARGE SCALE GENOMIC DNA]</scope>
    <source>
        <strain evidence="4">DJ / ATCC BAA-1303</strain>
    </source>
</reference>
<dbReference type="OrthoDB" id="9758229at2"/>
<dbReference type="RefSeq" id="WP_012703516.1">
    <property type="nucleotide sequence ID" value="NC_012560.1"/>
</dbReference>
<feature type="transmembrane region" description="Helical" evidence="1">
    <location>
        <begin position="6"/>
        <end position="27"/>
    </location>
</feature>
<keyword evidence="4" id="KW-1185">Reference proteome</keyword>
<dbReference type="PANTHER" id="PTHR36153">
    <property type="entry name" value="INNER MEMBRANE PROTEIN-RELATED"/>
    <property type="match status" value="1"/>
</dbReference>
<evidence type="ECO:0000256" key="1">
    <source>
        <dbReference type="SAM" id="Phobius"/>
    </source>
</evidence>
<evidence type="ECO:0000259" key="2">
    <source>
        <dbReference type="Pfam" id="PF14331"/>
    </source>
</evidence>
<dbReference type="InterPro" id="IPR053156">
    <property type="entry name" value="T6SS_TssM-like"/>
</dbReference>
<keyword evidence="1" id="KW-0812">Transmembrane</keyword>
<evidence type="ECO:0000313" key="3">
    <source>
        <dbReference type="EMBL" id="ACO81163.1"/>
    </source>
</evidence>
<dbReference type="eggNOG" id="COG3523">
    <property type="taxonomic scope" value="Bacteria"/>
</dbReference>
<gene>
    <name evidence="3" type="ordered locus">Avin_50760</name>
</gene>
<dbReference type="Proteomes" id="UP000002424">
    <property type="component" value="Chromosome"/>
</dbReference>
<evidence type="ECO:0000313" key="4">
    <source>
        <dbReference type="Proteomes" id="UP000002424"/>
    </source>
</evidence>
<dbReference type="InterPro" id="IPR025743">
    <property type="entry name" value="TssM1_N"/>
</dbReference>
<dbReference type="AlphaFoldDB" id="C1DM86"/>
<dbReference type="STRING" id="322710.Avin_50760"/>
<organism evidence="3 4">
    <name type="scientific">Azotobacter vinelandii (strain DJ / ATCC BAA-1303)</name>
    <dbReference type="NCBI Taxonomy" id="322710"/>
    <lineage>
        <taxon>Bacteria</taxon>
        <taxon>Pseudomonadati</taxon>
        <taxon>Pseudomonadota</taxon>
        <taxon>Gammaproteobacteria</taxon>
        <taxon>Pseudomonadales</taxon>
        <taxon>Pseudomonadaceae</taxon>
        <taxon>Azotobacter</taxon>
    </lineage>
</organism>
<dbReference type="HOGENOM" id="CLU_003536_0_0_6"/>
<dbReference type="PANTHER" id="PTHR36153:SF1">
    <property type="entry name" value="TYPE VI SECRETION SYSTEM COMPONENT TSSM1"/>
    <property type="match status" value="1"/>
</dbReference>
<feature type="transmembrane region" description="Helical" evidence="1">
    <location>
        <begin position="349"/>
        <end position="370"/>
    </location>
</feature>
<dbReference type="EnsemblBacteria" id="ACO81163">
    <property type="protein sequence ID" value="ACO81163"/>
    <property type="gene ID" value="Avin_50760"/>
</dbReference>
<protein>
    <recommendedName>
        <fullName evidence="2">Type VI secretion system component TssM1 N-terminal domain-containing protein</fullName>
    </recommendedName>
</protein>
<name>C1DM86_AZOVD</name>
<dbReference type="KEGG" id="avn:Avin_50760"/>
<dbReference type="GeneID" id="88187910"/>
<sequence>MSLPEIDVAVIVALLLLLAAALLLAWLRSQAGSAVRGFYAAVRQMEHDRAVNDRYQTPWLLMIGDEERCAQLCLDWQLKAAGKPAWFGCWWSDPDGALLVVPDALCMPEEGRPGRSAAWWRVLGLLLRLRSSRPLDALVWVVPVAVLLDGEQAVARGIAARRAFIELLQRLGLSLPVYVLVTGMEEVPGFQELIAALPEEARETPLGWSSPFAPEAAWQSHWSDLALDRLGRALSEAIVELGALSGRLGEALYCLPQRFEDMRGGLHALLDPVFQGNALGEAPRLRGLYFVAGRAAAGGEPGQDLSGLDVPPLRGLFSRQLWQRRILAEQGLARAVPRILRLRQRWQQVAGAAALVFGLFWSGAMLWVWYESSREAEDLARLLQETRNRYVALDDDARHRELSRQNAQAFWTLLERAPRWRFASPAFPTSWLSPLDRRLEASLAGAARERLFQPLRDQLAADLDALGAMHGAGRHSSPEGDSPEQWQNYVLAKGLVERVTRLEQQNRWLAQALGRPLAPLETLAAMGRDALGLQPGAGPLRHEAFYNRLLRTAPAPAMQALDLHANRKIAERFQNLMRQWLTQYFLAEHFVRPAGYLKIHLQKLQAGYGNSLRELEEVGGLIDNLRDLVALINAAWARGNGRDRVPGYEAMLDGARQTTLLGPAVVQAVEQEASRLQKSFRDQWIAQAGSRDNLLVLLGGGSLELQEQVAGLDKSIESLLRHDFAAIALRREGEGEGEDESRAQPLAIDARALDTALGYYAGYKGYADQELAQIPPPYRAALLGAAARAASLAMWSSLESKGGVPRLGSERSFDVPADKALQLQEAFAELNSGDLAQALLENLNRRALGDVQEALAEVEALPMFHQGYDFALWDGGKGPGLQMFRAQDLQDLKQGLAQQFAVMLEATQASARALEWLRMQRSHLSLADYDKVLRLTALGEEMLKHKAQNPASAPALFQQLVARDFVEMDGGTCPGILQAAYLAQGQDDLSRRGQFLWEEARQRCDLLQQQRAATAWSRLADYFNQYLAERFPFSHDIRAVDVDPERVRHLLRLIDEHLPQAEAGLQLARRSDRQAAQDFLLRLKQASGWLGALLLRDKNGLQGLDAEVRWRTDRADERGADQVIAWLLQAGRQEIAYPGDDPQRLRWTQGEPVRLVLRWAKNGSQRPVNDPLQPSLAVADREAGWEYTGPWALLRLMRTHIAVQRQSYVDYTDFPLTFQLPVYGAYSSDSRAILFMRVSLMTQGGKAPLSIQPLPVRAPRSPFAAPSVPQRW</sequence>
<keyword evidence="1" id="KW-0472">Membrane</keyword>
<dbReference type="EMBL" id="CP001157">
    <property type="protein sequence ID" value="ACO81163.1"/>
    <property type="molecule type" value="Genomic_DNA"/>
</dbReference>
<dbReference type="Pfam" id="PF14331">
    <property type="entry name" value="IcmF-related_N"/>
    <property type="match status" value="1"/>
</dbReference>
<keyword evidence="1" id="KW-1133">Transmembrane helix</keyword>